<dbReference type="GO" id="GO:0016020">
    <property type="term" value="C:membrane"/>
    <property type="evidence" value="ECO:0007669"/>
    <property type="project" value="UniProtKB-SubCell"/>
</dbReference>
<dbReference type="PANTHER" id="PTHR11394">
    <property type="entry name" value="TASTE RECEPTOR TYPE 2"/>
    <property type="match status" value="1"/>
</dbReference>
<keyword evidence="3 12" id="KW-0919">Taste</keyword>
<feature type="transmembrane region" description="Helical" evidence="13">
    <location>
        <begin position="194"/>
        <end position="216"/>
    </location>
</feature>
<organism evidence="14 15">
    <name type="scientific">Engystomops pustulosus</name>
    <name type="common">Tungara frog</name>
    <name type="synonym">Physalaemus pustulosus</name>
    <dbReference type="NCBI Taxonomy" id="76066"/>
    <lineage>
        <taxon>Eukaryota</taxon>
        <taxon>Metazoa</taxon>
        <taxon>Chordata</taxon>
        <taxon>Craniata</taxon>
        <taxon>Vertebrata</taxon>
        <taxon>Euteleostomi</taxon>
        <taxon>Amphibia</taxon>
        <taxon>Batrachia</taxon>
        <taxon>Anura</taxon>
        <taxon>Neobatrachia</taxon>
        <taxon>Hyloidea</taxon>
        <taxon>Leptodactylidae</taxon>
        <taxon>Leiuperinae</taxon>
        <taxon>Engystomops</taxon>
    </lineage>
</organism>
<evidence type="ECO:0000256" key="9">
    <source>
        <dbReference type="ARBA" id="ARBA00023170"/>
    </source>
</evidence>
<evidence type="ECO:0000256" key="2">
    <source>
        <dbReference type="ARBA" id="ARBA00007376"/>
    </source>
</evidence>
<feature type="transmembrane region" description="Helical" evidence="13">
    <location>
        <begin position="237"/>
        <end position="256"/>
    </location>
</feature>
<keyword evidence="7 12" id="KW-0297">G-protein coupled receptor</keyword>
<evidence type="ECO:0000256" key="7">
    <source>
        <dbReference type="ARBA" id="ARBA00023040"/>
    </source>
</evidence>
<keyword evidence="6 13" id="KW-1133">Transmembrane helix</keyword>
<feature type="transmembrane region" description="Helical" evidence="13">
    <location>
        <begin position="60"/>
        <end position="79"/>
    </location>
</feature>
<keyword evidence="15" id="KW-1185">Reference proteome</keyword>
<evidence type="ECO:0000256" key="11">
    <source>
        <dbReference type="RuleBase" id="RU004423"/>
    </source>
</evidence>
<gene>
    <name evidence="14" type="ORF">GDO81_028601</name>
</gene>
<feature type="transmembrane region" description="Helical" evidence="13">
    <location>
        <begin position="140"/>
        <end position="162"/>
    </location>
</feature>
<name>A0AAV6Z599_ENGPU</name>
<evidence type="ECO:0000256" key="10">
    <source>
        <dbReference type="ARBA" id="ARBA00023224"/>
    </source>
</evidence>
<dbReference type="GO" id="GO:0033038">
    <property type="term" value="F:bitter taste receptor activity"/>
    <property type="evidence" value="ECO:0007669"/>
    <property type="project" value="InterPro"/>
</dbReference>
<dbReference type="InterPro" id="IPR007960">
    <property type="entry name" value="TAS2R"/>
</dbReference>
<dbReference type="PANTHER" id="PTHR11394:SF47">
    <property type="entry name" value="TASTE RECEPTOR TYPE 2 MEMBER 40"/>
    <property type="match status" value="1"/>
</dbReference>
<evidence type="ECO:0000256" key="4">
    <source>
        <dbReference type="ARBA" id="ARBA00022606"/>
    </source>
</evidence>
<reference evidence="14" key="1">
    <citation type="thesis" date="2020" institute="ProQuest LLC" country="789 East Eisenhower Parkway, Ann Arbor, MI, USA">
        <title>Comparative Genomics and Chromosome Evolution.</title>
        <authorList>
            <person name="Mudd A.B."/>
        </authorList>
    </citation>
    <scope>NUCLEOTIDE SEQUENCE</scope>
    <source>
        <strain evidence="14">237g6f4</strain>
        <tissue evidence="14">Blood</tissue>
    </source>
</reference>
<evidence type="ECO:0000313" key="14">
    <source>
        <dbReference type="EMBL" id="KAG8541626.1"/>
    </source>
</evidence>
<dbReference type="EMBL" id="WNYA01007025">
    <property type="protein sequence ID" value="KAG8541626.1"/>
    <property type="molecule type" value="Genomic_DNA"/>
</dbReference>
<feature type="transmembrane region" description="Helical" evidence="13">
    <location>
        <begin position="262"/>
        <end position="285"/>
    </location>
</feature>
<proteinExistence type="inferred from homology"/>
<protein>
    <recommendedName>
        <fullName evidence="12">Taste receptor type 2</fullName>
    </recommendedName>
</protein>
<dbReference type="AlphaFoldDB" id="A0AAV6Z599"/>
<evidence type="ECO:0000256" key="1">
    <source>
        <dbReference type="ARBA" id="ARBA00004141"/>
    </source>
</evidence>
<dbReference type="Pfam" id="PF05296">
    <property type="entry name" value="TAS2R"/>
    <property type="match status" value="1"/>
</dbReference>
<evidence type="ECO:0000313" key="15">
    <source>
        <dbReference type="Proteomes" id="UP000824782"/>
    </source>
</evidence>
<keyword evidence="10 12" id="KW-0807">Transducer</keyword>
<comment type="caution">
    <text evidence="14">The sequence shown here is derived from an EMBL/GenBank/DDBJ whole genome shotgun (WGS) entry which is preliminary data.</text>
</comment>
<keyword evidence="4 12" id="KW-0716">Sensory transduction</keyword>
<comment type="similarity">
    <text evidence="2 11">Belongs to the G-protein coupled receptor T2R family.</text>
</comment>
<dbReference type="GO" id="GO:0004930">
    <property type="term" value="F:G protein-coupled receptor activity"/>
    <property type="evidence" value="ECO:0007669"/>
    <property type="project" value="UniProtKB-KW"/>
</dbReference>
<evidence type="ECO:0000256" key="5">
    <source>
        <dbReference type="ARBA" id="ARBA00022692"/>
    </source>
</evidence>
<keyword evidence="8 12" id="KW-0472">Membrane</keyword>
<accession>A0AAV6Z599</accession>
<sequence length="309" mass="35399">MNLNKSEDIFTLTAVDADSWAALIISLLEVLAGTVTSSFILFDVLRNVFKGQSLSTKDKILLALSISNVASPIILFIYIVSDILWLSLDEILYIFFYSLILYCMSSSSWLTLCLCFFYFIRIMGFRSGYLSMMKKNMDVLVPWTILVVELVSLLTSFMNFTLEVLSIDTSSSINTTNGHLSPAKFFEVMYVSNFASYPLIIVTTGCIMASVTIHIHRMKRNMSGTMSLVAHHRVVRTMKHLVAFYVLFYVLLLIEFKELFPYIWSGCTYLIILLMLSPVQSLIIIHGNTRLHKSWKQMWQCPGLRTLFW</sequence>
<feature type="transmembrane region" description="Helical" evidence="13">
    <location>
        <begin position="91"/>
        <end position="119"/>
    </location>
</feature>
<evidence type="ECO:0000256" key="3">
    <source>
        <dbReference type="ARBA" id="ARBA00022480"/>
    </source>
</evidence>
<evidence type="ECO:0000256" key="6">
    <source>
        <dbReference type="ARBA" id="ARBA00022989"/>
    </source>
</evidence>
<feature type="transmembrane region" description="Helical" evidence="13">
    <location>
        <begin position="20"/>
        <end position="48"/>
    </location>
</feature>
<comment type="subcellular location">
    <subcellularLocation>
        <location evidence="1 12">Membrane</location>
        <topology evidence="1 12">Multi-pass membrane protein</topology>
    </subcellularLocation>
</comment>
<evidence type="ECO:0000256" key="13">
    <source>
        <dbReference type="SAM" id="Phobius"/>
    </source>
</evidence>
<dbReference type="Proteomes" id="UP000824782">
    <property type="component" value="Unassembled WGS sequence"/>
</dbReference>
<evidence type="ECO:0000256" key="12">
    <source>
        <dbReference type="RuleBase" id="RU004424"/>
    </source>
</evidence>
<evidence type="ECO:0000256" key="8">
    <source>
        <dbReference type="ARBA" id="ARBA00023136"/>
    </source>
</evidence>
<keyword evidence="9 12" id="KW-0675">Receptor</keyword>
<keyword evidence="5 12" id="KW-0812">Transmembrane</keyword>